<dbReference type="EMBL" id="AZQP01000024">
    <property type="protein sequence ID" value="EYE88306.1"/>
    <property type="molecule type" value="Genomic_DNA"/>
</dbReference>
<dbReference type="STRING" id="1403537.Q428_08885"/>
<accession>A0A017RUK2</accession>
<organism evidence="1 2">
    <name type="scientific">Fervidicella metallireducens AeB</name>
    <dbReference type="NCBI Taxonomy" id="1403537"/>
    <lineage>
        <taxon>Bacteria</taxon>
        <taxon>Bacillati</taxon>
        <taxon>Bacillota</taxon>
        <taxon>Clostridia</taxon>
        <taxon>Eubacteriales</taxon>
        <taxon>Clostridiaceae</taxon>
        <taxon>Fervidicella</taxon>
    </lineage>
</organism>
<comment type="caution">
    <text evidence="1">The sequence shown here is derived from an EMBL/GenBank/DDBJ whole genome shotgun (WGS) entry which is preliminary data.</text>
</comment>
<protein>
    <submittedName>
        <fullName evidence="1">Uncharacterized protein</fullName>
    </submittedName>
</protein>
<name>A0A017RUK2_9CLOT</name>
<evidence type="ECO:0000313" key="1">
    <source>
        <dbReference type="EMBL" id="EYE88306.1"/>
    </source>
</evidence>
<proteinExistence type="predicted"/>
<reference evidence="1 2" key="1">
    <citation type="journal article" date="2014" name="Genome Announc.">
        <title>Draft Genome Sequence of Fervidicella metallireducens Strain AeBT, an Iron-Reducing Thermoanaerobe from the Great Artesian Basin.</title>
        <authorList>
            <person name="Patel B.K."/>
        </authorList>
    </citation>
    <scope>NUCLEOTIDE SEQUENCE [LARGE SCALE GENOMIC DNA]</scope>
    <source>
        <strain evidence="1 2">AeB</strain>
    </source>
</reference>
<keyword evidence="2" id="KW-1185">Reference proteome</keyword>
<evidence type="ECO:0000313" key="2">
    <source>
        <dbReference type="Proteomes" id="UP000019681"/>
    </source>
</evidence>
<sequence length="59" mass="6994">MEELLKEVLVELKKINEYIDIQKAKTVININNSSTSKQNQKETSTYQEVLTTFRQYLQE</sequence>
<dbReference type="Proteomes" id="UP000019681">
    <property type="component" value="Unassembled WGS sequence"/>
</dbReference>
<gene>
    <name evidence="1" type="ORF">Q428_08885</name>
</gene>
<dbReference type="AlphaFoldDB" id="A0A017RUK2"/>